<dbReference type="EMBL" id="JFZT01000048">
    <property type="protein sequence ID" value="EZQ03208.1"/>
    <property type="molecule type" value="Genomic_DNA"/>
</dbReference>
<reference evidence="2 3" key="1">
    <citation type="submission" date="2014-03" db="EMBL/GenBank/DDBJ databases">
        <title>Draft genome sequence of the novel thermoacidophilic archaea Acidianus copahuensis ALE1 strain, isolated from Copahue volcanic area in Neuquen Argentina.</title>
        <authorList>
            <person name="Urbieta M.S."/>
            <person name="Rascovan N."/>
            <person name="Castro C."/>
            <person name="Revale S."/>
            <person name="Giaveno M.A."/>
            <person name="Vazquez M.P."/>
            <person name="Donati E.R."/>
        </authorList>
    </citation>
    <scope>NUCLEOTIDE SEQUENCE [LARGE SCALE GENOMIC DNA]</scope>
    <source>
        <strain evidence="2 3">ALE1</strain>
    </source>
</reference>
<dbReference type="STRING" id="1160895.CM19_10305"/>
<comment type="caution">
    <text evidence="2">The sequence shown here is derived from an EMBL/GenBank/DDBJ whole genome shotgun (WGS) entry which is preliminary data.</text>
</comment>
<dbReference type="Proteomes" id="UP000024332">
    <property type="component" value="Unassembled WGS sequence"/>
</dbReference>
<evidence type="ECO:0000256" key="1">
    <source>
        <dbReference type="SAM" id="Phobius"/>
    </source>
</evidence>
<evidence type="ECO:0000313" key="3">
    <source>
        <dbReference type="Proteomes" id="UP000024332"/>
    </source>
</evidence>
<dbReference type="OrthoDB" id="43706at2157"/>
<name>A0A031LK76_9CREN</name>
<protein>
    <submittedName>
        <fullName evidence="2">Uncharacterized protein</fullName>
    </submittedName>
</protein>
<sequence>MADIKLLLGNRITSSVIGLVLVLSSVYLIYSLRSDFTELLYSSILYFNPYIFYFFGLAIGIERLLYGTTGNRKYFYLLIGNSEFIGYVMYFLFIFGIIMGIYISLYALFVTGLILRLAEVVEGIGLIMFAISLLAF</sequence>
<keyword evidence="1" id="KW-0472">Membrane</keyword>
<feature type="transmembrane region" description="Helical" evidence="1">
    <location>
        <begin position="87"/>
        <end position="107"/>
    </location>
</feature>
<feature type="transmembrane region" description="Helical" evidence="1">
    <location>
        <begin position="113"/>
        <end position="135"/>
    </location>
</feature>
<dbReference type="RefSeq" id="WP_048100249.1">
    <property type="nucleotide sequence ID" value="NZ_JFZT01000048.1"/>
</dbReference>
<dbReference type="AlphaFoldDB" id="A0A031LK76"/>
<keyword evidence="3" id="KW-1185">Reference proteome</keyword>
<organism evidence="2 3">
    <name type="scientific">Candidatus Acidianus copahuensis</name>
    <dbReference type="NCBI Taxonomy" id="1160895"/>
    <lineage>
        <taxon>Archaea</taxon>
        <taxon>Thermoproteota</taxon>
        <taxon>Thermoprotei</taxon>
        <taxon>Sulfolobales</taxon>
        <taxon>Sulfolobaceae</taxon>
        <taxon>Acidianus</taxon>
    </lineage>
</organism>
<evidence type="ECO:0000313" key="2">
    <source>
        <dbReference type="EMBL" id="EZQ03208.1"/>
    </source>
</evidence>
<gene>
    <name evidence="2" type="ORF">CM19_10305</name>
</gene>
<keyword evidence="1" id="KW-0812">Transmembrane</keyword>
<feature type="transmembrane region" description="Helical" evidence="1">
    <location>
        <begin position="50"/>
        <end position="66"/>
    </location>
</feature>
<proteinExistence type="predicted"/>
<keyword evidence="1" id="KW-1133">Transmembrane helix</keyword>
<feature type="transmembrane region" description="Helical" evidence="1">
    <location>
        <begin position="12"/>
        <end position="30"/>
    </location>
</feature>
<accession>A0A031LK76</accession>